<evidence type="ECO:0000313" key="3">
    <source>
        <dbReference type="Proteomes" id="UP001567538"/>
    </source>
</evidence>
<keyword evidence="1" id="KW-1133">Transmembrane helix</keyword>
<accession>A0ABD1FSM0</accession>
<dbReference type="EMBL" id="JBEAFC010000012">
    <property type="protein sequence ID" value="KAL1534515.1"/>
    <property type="molecule type" value="Genomic_DNA"/>
</dbReference>
<feature type="transmembrane region" description="Helical" evidence="1">
    <location>
        <begin position="12"/>
        <end position="31"/>
    </location>
</feature>
<evidence type="ECO:0000313" key="2">
    <source>
        <dbReference type="EMBL" id="KAL1534515.1"/>
    </source>
</evidence>
<sequence>MKKGNSGEESIALLIPAKLLVLHILIQYLSLSEIYTERCSLSTVLVVDSSDTEMLFSVAGASGLRGLCRRPRKQPPLWLSSHSSDPFP</sequence>
<gene>
    <name evidence="2" type="ORF">AAHA92_30686</name>
</gene>
<keyword evidence="1" id="KW-0472">Membrane</keyword>
<proteinExistence type="predicted"/>
<dbReference type="Proteomes" id="UP001567538">
    <property type="component" value="Unassembled WGS sequence"/>
</dbReference>
<keyword evidence="1" id="KW-0812">Transmembrane</keyword>
<protein>
    <submittedName>
        <fullName evidence="2">Uncharacterized protein</fullName>
    </submittedName>
</protein>
<reference evidence="2 3" key="1">
    <citation type="submission" date="2024-06" db="EMBL/GenBank/DDBJ databases">
        <title>A chromosome level genome sequence of Diviner's sage (Salvia divinorum).</title>
        <authorList>
            <person name="Ford S.A."/>
            <person name="Ro D.-K."/>
            <person name="Ness R.W."/>
            <person name="Phillips M.A."/>
        </authorList>
    </citation>
    <scope>NUCLEOTIDE SEQUENCE [LARGE SCALE GENOMIC DNA]</scope>
    <source>
        <strain evidence="2">SAF-2024a</strain>
        <tissue evidence="2">Leaf</tissue>
    </source>
</reference>
<dbReference type="AlphaFoldDB" id="A0ABD1FSM0"/>
<organism evidence="2 3">
    <name type="scientific">Salvia divinorum</name>
    <name type="common">Maria pastora</name>
    <name type="synonym">Diviner's sage</name>
    <dbReference type="NCBI Taxonomy" id="28513"/>
    <lineage>
        <taxon>Eukaryota</taxon>
        <taxon>Viridiplantae</taxon>
        <taxon>Streptophyta</taxon>
        <taxon>Embryophyta</taxon>
        <taxon>Tracheophyta</taxon>
        <taxon>Spermatophyta</taxon>
        <taxon>Magnoliopsida</taxon>
        <taxon>eudicotyledons</taxon>
        <taxon>Gunneridae</taxon>
        <taxon>Pentapetalae</taxon>
        <taxon>asterids</taxon>
        <taxon>lamiids</taxon>
        <taxon>Lamiales</taxon>
        <taxon>Lamiaceae</taxon>
        <taxon>Nepetoideae</taxon>
        <taxon>Mentheae</taxon>
        <taxon>Salviinae</taxon>
        <taxon>Salvia</taxon>
        <taxon>Salvia subgen. Calosphace</taxon>
    </lineage>
</organism>
<keyword evidence="3" id="KW-1185">Reference proteome</keyword>
<name>A0ABD1FSM0_SALDI</name>
<evidence type="ECO:0000256" key="1">
    <source>
        <dbReference type="SAM" id="Phobius"/>
    </source>
</evidence>
<comment type="caution">
    <text evidence="2">The sequence shown here is derived from an EMBL/GenBank/DDBJ whole genome shotgun (WGS) entry which is preliminary data.</text>
</comment>